<reference evidence="1 2" key="1">
    <citation type="journal article" date="2018" name="Sci. Rep.">
        <title>Comparative analysis of the Pocillopora damicornis genome highlights role of immune system in coral evolution.</title>
        <authorList>
            <person name="Cunning R."/>
            <person name="Bay R.A."/>
            <person name="Gillette P."/>
            <person name="Baker A.C."/>
            <person name="Traylor-Knowles N."/>
        </authorList>
    </citation>
    <scope>NUCLEOTIDE SEQUENCE [LARGE SCALE GENOMIC DNA]</scope>
    <source>
        <strain evidence="1">RSMAS</strain>
        <tissue evidence="1">Whole animal</tissue>
    </source>
</reference>
<comment type="caution">
    <text evidence="1">The sequence shown here is derived from an EMBL/GenBank/DDBJ whole genome shotgun (WGS) entry which is preliminary data.</text>
</comment>
<proteinExistence type="predicted"/>
<dbReference type="AlphaFoldDB" id="A0A3M6U5H5"/>
<organism evidence="1 2">
    <name type="scientific">Pocillopora damicornis</name>
    <name type="common">Cauliflower coral</name>
    <name type="synonym">Millepora damicornis</name>
    <dbReference type="NCBI Taxonomy" id="46731"/>
    <lineage>
        <taxon>Eukaryota</taxon>
        <taxon>Metazoa</taxon>
        <taxon>Cnidaria</taxon>
        <taxon>Anthozoa</taxon>
        <taxon>Hexacorallia</taxon>
        <taxon>Scleractinia</taxon>
        <taxon>Astrocoeniina</taxon>
        <taxon>Pocilloporidae</taxon>
        <taxon>Pocillopora</taxon>
    </lineage>
</organism>
<evidence type="ECO:0000313" key="1">
    <source>
        <dbReference type="EMBL" id="RMX48933.1"/>
    </source>
</evidence>
<accession>A0A3M6U5H5</accession>
<dbReference type="EMBL" id="RCHS01002222">
    <property type="protein sequence ID" value="RMX48933.1"/>
    <property type="molecule type" value="Genomic_DNA"/>
</dbReference>
<keyword evidence="2" id="KW-1185">Reference proteome</keyword>
<gene>
    <name evidence="1" type="ORF">pdam_00008339</name>
</gene>
<protein>
    <submittedName>
        <fullName evidence="1">Uncharacterized protein</fullName>
    </submittedName>
</protein>
<name>A0A3M6U5H5_POCDA</name>
<sequence>MESGWLVLHKVVVLALIGSMKQNIGTYYFVKRCTCYVIQVFLFWKLEVTLSCKTSHCKNKLLSPGLLAYNKSVTGCEAFPTEQTKLQVLHTVHENSNKIKTKQNKNKNKNTRPTMGRCDGLVVSKPNALQIQRKIIYMNPQDLSINYFEETTSHENEEAKNKVFCGLLSKYFYAEIKCIGAKLTVVSLAAIVWSRHTMSYIPPFERLHDETKNGCERDSAYYCSLNRKKVKIICLHTLLFCPNHPYPKATLAAATLAELTRESSLDKMVVDITQIVLNGDVSMNPGPPKCPVCSKSIARNHRAVECNVCQRRLHFKYGKLKPLEFDRIQAHQLRHGHVLAALINECSALINISKTSWVKEFCHSKEQQTFTKQREKHDRKFCHLLSKRSPVNSGSSLKDKWVMNLPSEELSMLEQSGLEKGLKFAIALHKILTAEIVAAVKESISQLNGDPLGKSRSRQRTQILIKKVLISDFNYQIVKIWTNSQLSAIGPIETLHMEPICASLK</sequence>
<dbReference type="Proteomes" id="UP000275408">
    <property type="component" value="Unassembled WGS sequence"/>
</dbReference>
<evidence type="ECO:0000313" key="2">
    <source>
        <dbReference type="Proteomes" id="UP000275408"/>
    </source>
</evidence>